<dbReference type="InterPro" id="IPR013766">
    <property type="entry name" value="Thioredoxin_domain"/>
</dbReference>
<evidence type="ECO:0000256" key="2">
    <source>
        <dbReference type="ARBA" id="ARBA00007758"/>
    </source>
</evidence>
<dbReference type="InterPro" id="IPR017937">
    <property type="entry name" value="Thioredoxin_CS"/>
</dbReference>
<proteinExistence type="inferred from homology"/>
<protein>
    <submittedName>
        <fullName evidence="7">Periplasmic protein thiol--disulphide oxidoreductase DsbE</fullName>
    </submittedName>
</protein>
<keyword evidence="4" id="KW-1015">Disulfide bond</keyword>
<dbReference type="NCBIfam" id="TIGR00385">
    <property type="entry name" value="dsbE"/>
    <property type="match status" value="1"/>
</dbReference>
<evidence type="ECO:0000313" key="7">
    <source>
        <dbReference type="EMBL" id="ACR11100.1"/>
    </source>
</evidence>
<evidence type="ECO:0000256" key="3">
    <source>
        <dbReference type="ARBA" id="ARBA00022748"/>
    </source>
</evidence>
<dbReference type="STRING" id="377629.TERTU_1869"/>
<dbReference type="Proteomes" id="UP000009080">
    <property type="component" value="Chromosome"/>
</dbReference>
<dbReference type="OrthoDB" id="9799347at2"/>
<comment type="similarity">
    <text evidence="2">Belongs to the thioredoxin family. DsbE subfamily.</text>
</comment>
<evidence type="ECO:0000256" key="4">
    <source>
        <dbReference type="ARBA" id="ARBA00023157"/>
    </source>
</evidence>
<dbReference type="InterPro" id="IPR013740">
    <property type="entry name" value="Redoxin"/>
</dbReference>
<dbReference type="Pfam" id="PF08534">
    <property type="entry name" value="Redoxin"/>
    <property type="match status" value="1"/>
</dbReference>
<dbReference type="PROSITE" id="PS51352">
    <property type="entry name" value="THIOREDOXIN_2"/>
    <property type="match status" value="1"/>
</dbReference>
<dbReference type="Gene3D" id="3.40.30.10">
    <property type="entry name" value="Glutaredoxin"/>
    <property type="match status" value="1"/>
</dbReference>
<keyword evidence="3" id="KW-0201">Cytochrome c-type biogenesis</keyword>
<dbReference type="InterPro" id="IPR004799">
    <property type="entry name" value="Periplasmic_diS_OxRdtase_DsbE"/>
</dbReference>
<dbReference type="PANTHER" id="PTHR42852:SF6">
    <property type="entry name" value="THIOL:DISULFIDE INTERCHANGE PROTEIN DSBE"/>
    <property type="match status" value="1"/>
</dbReference>
<keyword evidence="5" id="KW-0676">Redox-active center</keyword>
<organism evidence="7 8">
    <name type="scientific">Teredinibacter turnerae (strain ATCC 39867 / T7901)</name>
    <dbReference type="NCBI Taxonomy" id="377629"/>
    <lineage>
        <taxon>Bacteria</taxon>
        <taxon>Pseudomonadati</taxon>
        <taxon>Pseudomonadota</taxon>
        <taxon>Gammaproteobacteria</taxon>
        <taxon>Cellvibrionales</taxon>
        <taxon>Cellvibrionaceae</taxon>
        <taxon>Teredinibacter</taxon>
    </lineage>
</organism>
<dbReference type="PANTHER" id="PTHR42852">
    <property type="entry name" value="THIOL:DISULFIDE INTERCHANGE PROTEIN DSBE"/>
    <property type="match status" value="1"/>
</dbReference>
<dbReference type="KEGG" id="ttu:TERTU_1869"/>
<evidence type="ECO:0000313" key="8">
    <source>
        <dbReference type="Proteomes" id="UP000009080"/>
    </source>
</evidence>
<dbReference type="EMBL" id="CP001614">
    <property type="protein sequence ID" value="ACR11100.1"/>
    <property type="molecule type" value="Genomic_DNA"/>
</dbReference>
<dbReference type="GO" id="GO:0017004">
    <property type="term" value="P:cytochrome complex assembly"/>
    <property type="evidence" value="ECO:0007669"/>
    <property type="project" value="UniProtKB-KW"/>
</dbReference>
<evidence type="ECO:0000259" key="6">
    <source>
        <dbReference type="PROSITE" id="PS51352"/>
    </source>
</evidence>
<dbReference type="SUPFAM" id="SSF52833">
    <property type="entry name" value="Thioredoxin-like"/>
    <property type="match status" value="1"/>
</dbReference>
<comment type="subcellular location">
    <subcellularLocation>
        <location evidence="1">Cell inner membrane</location>
        <topology evidence="1">Single-pass membrane protein</topology>
        <orientation evidence="1">Periplasmic side</orientation>
    </subcellularLocation>
</comment>
<dbReference type="InterPro" id="IPR050553">
    <property type="entry name" value="Thioredoxin_ResA/DsbE_sf"/>
</dbReference>
<evidence type="ECO:0000256" key="5">
    <source>
        <dbReference type="ARBA" id="ARBA00023284"/>
    </source>
</evidence>
<dbReference type="PROSITE" id="PS00194">
    <property type="entry name" value="THIOREDOXIN_1"/>
    <property type="match status" value="1"/>
</dbReference>
<dbReference type="GO" id="GO:0005886">
    <property type="term" value="C:plasma membrane"/>
    <property type="evidence" value="ECO:0007669"/>
    <property type="project" value="UniProtKB-SubCell"/>
</dbReference>
<dbReference type="CDD" id="cd03010">
    <property type="entry name" value="TlpA_like_DsbE"/>
    <property type="match status" value="1"/>
</dbReference>
<dbReference type="HOGENOM" id="CLU_042529_19_1_6"/>
<accession>C5BHX9</accession>
<dbReference type="GO" id="GO:0015036">
    <property type="term" value="F:disulfide oxidoreductase activity"/>
    <property type="evidence" value="ECO:0007669"/>
    <property type="project" value="InterPro"/>
</dbReference>
<dbReference type="AlphaFoldDB" id="C5BHX9"/>
<feature type="domain" description="Thioredoxin" evidence="6">
    <location>
        <begin position="34"/>
        <end position="171"/>
    </location>
</feature>
<dbReference type="RefSeq" id="WP_015817212.1">
    <property type="nucleotide sequence ID" value="NC_012997.1"/>
</dbReference>
<dbReference type="GO" id="GO:0030288">
    <property type="term" value="C:outer membrane-bounded periplasmic space"/>
    <property type="evidence" value="ECO:0007669"/>
    <property type="project" value="InterPro"/>
</dbReference>
<dbReference type="eggNOG" id="COG0526">
    <property type="taxonomic scope" value="Bacteria"/>
</dbReference>
<reference evidence="7 8" key="1">
    <citation type="journal article" date="2009" name="PLoS ONE">
        <title>The complete genome of Teredinibacter turnerae T7901: an intracellular endosymbiont of marine wood-boring bivalves (shipworms).</title>
        <authorList>
            <person name="Yang J.C."/>
            <person name="Madupu R."/>
            <person name="Durkin A.S."/>
            <person name="Ekborg N.A."/>
            <person name="Pedamallu C.S."/>
            <person name="Hostetler J.B."/>
            <person name="Radune D."/>
            <person name="Toms B.S."/>
            <person name="Henrissat B."/>
            <person name="Coutinho P.M."/>
            <person name="Schwarz S."/>
            <person name="Field L."/>
            <person name="Trindade-Silva A.E."/>
            <person name="Soares C.A.G."/>
            <person name="Elshahawi S."/>
            <person name="Hanora A."/>
            <person name="Schmidt E.W."/>
            <person name="Haygood M.G."/>
            <person name="Posfai J."/>
            <person name="Benner J."/>
            <person name="Madinger C."/>
            <person name="Nove J."/>
            <person name="Anton B."/>
            <person name="Chaudhary K."/>
            <person name="Foster J."/>
            <person name="Holman A."/>
            <person name="Kumar S."/>
            <person name="Lessard P.A."/>
            <person name="Luyten Y.A."/>
            <person name="Slatko B."/>
            <person name="Wood N."/>
            <person name="Wu B."/>
            <person name="Teplitski M."/>
            <person name="Mougous J.D."/>
            <person name="Ward N."/>
            <person name="Eisen J.A."/>
            <person name="Badger J.H."/>
            <person name="Distel D.L."/>
        </authorList>
    </citation>
    <scope>NUCLEOTIDE SEQUENCE [LARGE SCALE GENOMIC DNA]</scope>
    <source>
        <strain evidence="8">ATCC 39867 / T7901</strain>
    </source>
</reference>
<dbReference type="InterPro" id="IPR036249">
    <property type="entry name" value="Thioredoxin-like_sf"/>
</dbReference>
<sequence>MKRLKLFIPLVIFAVLALFLLRGLSLDPSHLPSALVGKPVPEFSLPVVGEQEPSVSNASLQGEPYLLNVWATWCPSCRVEHPYLNKLAEQGVRIVGLDYKDEDDAALEWLSHFGNPYESVIADRDGSLGLDLGVYGAPETFLVDKNGIIQYRHVGVVDERVWRSKLAPIFNQP</sequence>
<gene>
    <name evidence="7" type="ordered locus">TERTU_1869</name>
</gene>
<name>C5BHX9_TERTT</name>
<evidence type="ECO:0000256" key="1">
    <source>
        <dbReference type="ARBA" id="ARBA00004383"/>
    </source>
</evidence>
<keyword evidence="8" id="KW-1185">Reference proteome</keyword>